<proteinExistence type="predicted"/>
<dbReference type="AlphaFoldDB" id="C6DZ28"/>
<dbReference type="eggNOG" id="COG4421">
    <property type="taxonomic scope" value="Bacteria"/>
</dbReference>
<dbReference type="OrthoDB" id="9157706at2"/>
<keyword evidence="1" id="KW-0328">Glycosyltransferase</keyword>
<reference evidence="5" key="1">
    <citation type="submission" date="2009-07" db="EMBL/GenBank/DDBJ databases">
        <title>Complete sequence of Geobacter sp. M21.</title>
        <authorList>
            <consortium name="US DOE Joint Genome Institute"/>
            <person name="Lucas S."/>
            <person name="Copeland A."/>
            <person name="Lapidus A."/>
            <person name="Glavina del Rio T."/>
            <person name="Dalin E."/>
            <person name="Tice H."/>
            <person name="Bruce D."/>
            <person name="Goodwin L."/>
            <person name="Pitluck S."/>
            <person name="Saunders E."/>
            <person name="Brettin T."/>
            <person name="Detter J.C."/>
            <person name="Han C."/>
            <person name="Larimer F."/>
            <person name="Land M."/>
            <person name="Hauser L."/>
            <person name="Kyrpides N."/>
            <person name="Ovchinnikova G."/>
            <person name="Lovley D."/>
        </authorList>
    </citation>
    <scope>NUCLEOTIDE SEQUENCE [LARGE SCALE GENOMIC DNA]</scope>
    <source>
        <strain evidence="5">M21</strain>
    </source>
</reference>
<evidence type="ECO:0000256" key="3">
    <source>
        <dbReference type="ARBA" id="ARBA00023180"/>
    </source>
</evidence>
<feature type="domain" description="Glycosyltransferase 61 catalytic" evidence="4">
    <location>
        <begin position="151"/>
        <end position="326"/>
    </location>
</feature>
<dbReference type="InterPro" id="IPR049625">
    <property type="entry name" value="Glyco_transf_61_cat"/>
</dbReference>
<evidence type="ECO:0000256" key="2">
    <source>
        <dbReference type="ARBA" id="ARBA00022679"/>
    </source>
</evidence>
<dbReference type="EMBL" id="CP001661">
    <property type="protein sequence ID" value="ACT16529.1"/>
    <property type="molecule type" value="Genomic_DNA"/>
</dbReference>
<dbReference type="Pfam" id="PF04577">
    <property type="entry name" value="Glyco_transf_61"/>
    <property type="match status" value="1"/>
</dbReference>
<evidence type="ECO:0000313" key="5">
    <source>
        <dbReference type="EMBL" id="ACT16529.1"/>
    </source>
</evidence>
<dbReference type="KEGG" id="gem:GM21_0449"/>
<name>C6DZ28_GEOSM</name>
<organism evidence="5">
    <name type="scientific">Geobacter sp. (strain M21)</name>
    <dbReference type="NCBI Taxonomy" id="443144"/>
    <lineage>
        <taxon>Bacteria</taxon>
        <taxon>Pseudomonadati</taxon>
        <taxon>Thermodesulfobacteriota</taxon>
        <taxon>Desulfuromonadia</taxon>
        <taxon>Geobacterales</taxon>
        <taxon>Geobacteraceae</taxon>
        <taxon>Geobacter</taxon>
    </lineage>
</organism>
<sequence length="372" mass="42172">MKHEHEKAVKEKRRQAQKLSLELLGPIVGKMPKSSIESLEKLSYLPKIQRHIAEIIQVADSCIVKHDLKGSFPPFIRSQAAFGKRNLYLLKDAVVSPDSGMVWIGNRILEESVGSLRRIMDWGDMLHEPLLPVSELKSQEPVVVCHPAAGYYHWLLEVLPNLLFAISRFPQVKIVLPENSPAYVFDGLSMILGPEGADRFIFCSTPLKVRSLVMPQYHTAPEFTSPQAIDLLKSQVKPKVVARETSGAPASGTKLYISRRKSRRRRLLGEEELERKLQEKDFSILHLEDFSFQEQIRIFHHAETVVSTHGAGLSNLVWCEPPCKVIEIFPRNYILDCFAWLSFSQGFDYRYVICSTGHKIDDEAMAGVLGQL</sequence>
<keyword evidence="3" id="KW-0325">Glycoprotein</keyword>
<dbReference type="HOGENOM" id="CLU_053468_0_0_7"/>
<dbReference type="GO" id="GO:0016757">
    <property type="term" value="F:glycosyltransferase activity"/>
    <property type="evidence" value="ECO:0007669"/>
    <property type="project" value="UniProtKB-KW"/>
</dbReference>
<gene>
    <name evidence="5" type="ordered locus">GM21_0449</name>
</gene>
<accession>C6DZ28</accession>
<dbReference type="STRING" id="443144.GM21_0449"/>
<dbReference type="PANTHER" id="PTHR20961">
    <property type="entry name" value="GLYCOSYLTRANSFERASE"/>
    <property type="match status" value="1"/>
</dbReference>
<protein>
    <submittedName>
        <fullName evidence="5">Putative capsular polysaccharide biosynthesis protein</fullName>
    </submittedName>
</protein>
<dbReference type="InterPro" id="IPR007657">
    <property type="entry name" value="Glycosyltransferase_61"/>
</dbReference>
<keyword evidence="2" id="KW-0808">Transferase</keyword>
<evidence type="ECO:0000259" key="4">
    <source>
        <dbReference type="Pfam" id="PF04577"/>
    </source>
</evidence>
<evidence type="ECO:0000256" key="1">
    <source>
        <dbReference type="ARBA" id="ARBA00022676"/>
    </source>
</evidence>